<dbReference type="AlphaFoldDB" id="A8RJ83"/>
<reference evidence="2 3" key="2">
    <citation type="submission" date="2007-09" db="EMBL/GenBank/DDBJ databases">
        <title>Draft genome sequence of Clostridium bolteae (ATCC BAA-613).</title>
        <authorList>
            <person name="Sudarsanam P."/>
            <person name="Ley R."/>
            <person name="Guruge J."/>
            <person name="Turnbaugh P.J."/>
            <person name="Mahowald M."/>
            <person name="Liep D."/>
            <person name="Gordon J."/>
        </authorList>
    </citation>
    <scope>NUCLEOTIDE SEQUENCE [LARGE SCALE GENOMIC DNA]</scope>
    <source>
        <strain evidence="3">ATCC BAA-613 / DSM 15670 / CCUG 46953 / JCM 12243 / WAL 16351</strain>
    </source>
</reference>
<evidence type="ECO:0000313" key="2">
    <source>
        <dbReference type="EMBL" id="EDP18772.1"/>
    </source>
</evidence>
<dbReference type="SUPFAM" id="SSF47240">
    <property type="entry name" value="Ferritin-like"/>
    <property type="match status" value="1"/>
</dbReference>
<name>A8RJ83_ENTBW</name>
<dbReference type="EMBL" id="ABCC02000011">
    <property type="protein sequence ID" value="EDP18772.1"/>
    <property type="molecule type" value="Genomic_DNA"/>
</dbReference>
<dbReference type="PaxDb" id="411902-CLOBOL_01134"/>
<dbReference type="InterPro" id="IPR009078">
    <property type="entry name" value="Ferritin-like_SF"/>
</dbReference>
<evidence type="ECO:0000259" key="1">
    <source>
        <dbReference type="Pfam" id="PF02915"/>
    </source>
</evidence>
<dbReference type="InterPro" id="IPR012347">
    <property type="entry name" value="Ferritin-like"/>
</dbReference>
<evidence type="ECO:0000313" key="3">
    <source>
        <dbReference type="Proteomes" id="UP000005396"/>
    </source>
</evidence>
<protein>
    <recommendedName>
        <fullName evidence="1">Rubrerythrin diiron-binding domain-containing protein</fullName>
    </recommendedName>
</protein>
<dbReference type="HOGENOM" id="CLU_102478_1_1_9"/>
<gene>
    <name evidence="2" type="ORF">CLOBOL_01134</name>
</gene>
<reference evidence="2 3" key="1">
    <citation type="submission" date="2007-08" db="EMBL/GenBank/DDBJ databases">
        <authorList>
            <person name="Fulton L."/>
            <person name="Clifton S."/>
            <person name="Fulton B."/>
            <person name="Xu J."/>
            <person name="Minx P."/>
            <person name="Pepin K.H."/>
            <person name="Johnson M."/>
            <person name="Thiruvilangam P."/>
            <person name="Bhonagiri V."/>
            <person name="Nash W.E."/>
            <person name="Mardis E.R."/>
            <person name="Wilson R.K."/>
        </authorList>
    </citation>
    <scope>NUCLEOTIDE SEQUENCE [LARGE SCALE GENOMIC DNA]</scope>
    <source>
        <strain evidence="3">ATCC BAA-613 / DSM 15670 / CCUG 46953 / JCM 12243 / WAL 16351</strain>
    </source>
</reference>
<dbReference type="Proteomes" id="UP000005396">
    <property type="component" value="Unassembled WGS sequence"/>
</dbReference>
<proteinExistence type="predicted"/>
<dbReference type="GO" id="GO:0046872">
    <property type="term" value="F:metal ion binding"/>
    <property type="evidence" value="ECO:0007669"/>
    <property type="project" value="InterPro"/>
</dbReference>
<dbReference type="CDD" id="cd07908">
    <property type="entry name" value="Mn_catalase_like"/>
    <property type="match status" value="1"/>
</dbReference>
<dbReference type="InterPro" id="IPR003251">
    <property type="entry name" value="Rr_diiron-bd_dom"/>
</dbReference>
<feature type="domain" description="Rubrerythrin diiron-binding" evidence="1">
    <location>
        <begin position="51"/>
        <end position="177"/>
    </location>
</feature>
<accession>A8RJ83</accession>
<organism evidence="2 3">
    <name type="scientific">Enterocloster bolteae (strain ATCC BAA-613 / DSM 15670 / CCUG 46953 / JCM 12243 / WAL 16351)</name>
    <name type="common">Clostridium bolteae</name>
    <dbReference type="NCBI Taxonomy" id="411902"/>
    <lineage>
        <taxon>Bacteria</taxon>
        <taxon>Bacillati</taxon>
        <taxon>Bacillota</taxon>
        <taxon>Clostridia</taxon>
        <taxon>Lachnospirales</taxon>
        <taxon>Lachnospiraceae</taxon>
        <taxon>Enterocloster</taxon>
    </lineage>
</organism>
<sequence length="182" mass="20997">METTIHIKELMMLSIHDFHYSSDAPYPPIKAESGNPAYARVMLDNIGGSNSEMSAISLYVFNQLITGYNPDVSAVFHKVSIVEMHHLEIFGKLAQQLGEEPRLWTQHGCKKIYWSPSYNQYPGELRTLMRNVIDGEKAAISKYQHQISYIRDENITENLRRIILDERLHVEIFEKVYGAYCS</sequence>
<dbReference type="eggNOG" id="COG1633">
    <property type="taxonomic scope" value="Bacteria"/>
</dbReference>
<dbReference type="GO" id="GO:0016491">
    <property type="term" value="F:oxidoreductase activity"/>
    <property type="evidence" value="ECO:0007669"/>
    <property type="project" value="InterPro"/>
</dbReference>
<comment type="caution">
    <text evidence="2">The sequence shown here is derived from an EMBL/GenBank/DDBJ whole genome shotgun (WGS) entry which is preliminary data.</text>
</comment>
<dbReference type="Gene3D" id="1.20.1260.10">
    <property type="match status" value="2"/>
</dbReference>
<dbReference type="Pfam" id="PF02915">
    <property type="entry name" value="Rubrerythrin"/>
    <property type="match status" value="1"/>
</dbReference>